<reference evidence="2 3" key="1">
    <citation type="submission" date="2018-10" db="EMBL/GenBank/DDBJ databases">
        <title>Improved assembly of the deer mouse Peromyscus maniculatus genome.</title>
        <authorList>
            <person name="Lassance J.-M."/>
            <person name="Hoekstra H.E."/>
        </authorList>
    </citation>
    <scope>NUCLEOTIDE SEQUENCE [LARGE SCALE GENOMIC DNA]</scope>
</reference>
<dbReference type="Ensembl" id="ENSPEMT00000035675.1">
    <property type="protein sequence ID" value="ENSPEMP00000035800.1"/>
    <property type="gene ID" value="ENSPEMG00000030949.1"/>
</dbReference>
<proteinExistence type="predicted"/>
<keyword evidence="1" id="KW-0812">Transmembrane</keyword>
<keyword evidence="1" id="KW-1133">Transmembrane helix</keyword>
<feature type="transmembrane region" description="Helical" evidence="1">
    <location>
        <begin position="12"/>
        <end position="34"/>
    </location>
</feature>
<dbReference type="Proteomes" id="UP000694547">
    <property type="component" value="Chromosome 15"/>
</dbReference>
<protein>
    <submittedName>
        <fullName evidence="2">Uncharacterized protein</fullName>
    </submittedName>
</protein>
<reference evidence="2" key="3">
    <citation type="submission" date="2025-09" db="UniProtKB">
        <authorList>
            <consortium name="Ensembl"/>
        </authorList>
    </citation>
    <scope>IDENTIFICATION</scope>
</reference>
<evidence type="ECO:0000256" key="1">
    <source>
        <dbReference type="SAM" id="Phobius"/>
    </source>
</evidence>
<evidence type="ECO:0000313" key="3">
    <source>
        <dbReference type="Proteomes" id="UP000694547"/>
    </source>
</evidence>
<organism evidence="2 3">
    <name type="scientific">Peromyscus maniculatus bairdii</name>
    <name type="common">Prairie deer mouse</name>
    <dbReference type="NCBI Taxonomy" id="230844"/>
    <lineage>
        <taxon>Eukaryota</taxon>
        <taxon>Metazoa</taxon>
        <taxon>Chordata</taxon>
        <taxon>Craniata</taxon>
        <taxon>Vertebrata</taxon>
        <taxon>Euteleostomi</taxon>
        <taxon>Mammalia</taxon>
        <taxon>Eutheria</taxon>
        <taxon>Euarchontoglires</taxon>
        <taxon>Glires</taxon>
        <taxon>Rodentia</taxon>
        <taxon>Myomorpha</taxon>
        <taxon>Muroidea</taxon>
        <taxon>Cricetidae</taxon>
        <taxon>Neotominae</taxon>
        <taxon>Peromyscus</taxon>
    </lineage>
</organism>
<reference evidence="2" key="2">
    <citation type="submission" date="2025-08" db="UniProtKB">
        <authorList>
            <consortium name="Ensembl"/>
        </authorList>
    </citation>
    <scope>IDENTIFICATION</scope>
</reference>
<evidence type="ECO:0000313" key="2">
    <source>
        <dbReference type="Ensembl" id="ENSPEMP00000035800.1"/>
    </source>
</evidence>
<sequence length="128" mass="14648">YHSFLLICLESSIYFSILLWLHKPIFCFIGPLSANHLPTFSMNVQNPNTILRGFLTYLKQVSSASDNFLLVFSYLLLSMCTVTGHLLSPALIRPMVQSRDCIINSQYFTLSFLCYLPKRSIFVIIKTS</sequence>
<feature type="transmembrane region" description="Helical" evidence="1">
    <location>
        <begin position="68"/>
        <end position="87"/>
    </location>
</feature>
<keyword evidence="3" id="KW-1185">Reference proteome</keyword>
<name>A0A8C8W4Y1_PERMB</name>
<keyword evidence="1" id="KW-0472">Membrane</keyword>
<dbReference type="AlphaFoldDB" id="A0A8C8W4Y1"/>
<accession>A0A8C8W4Y1</accession>